<dbReference type="AlphaFoldDB" id="A0A494RK68"/>
<dbReference type="SUPFAM" id="SSF53850">
    <property type="entry name" value="Periplasmic binding protein-like II"/>
    <property type="match status" value="1"/>
</dbReference>
<evidence type="ECO:0000256" key="1">
    <source>
        <dbReference type="ARBA" id="ARBA00004635"/>
    </source>
</evidence>
<comment type="similarity">
    <text evidence="6">Belongs to the nlpA lipoprotein family.</text>
</comment>
<evidence type="ECO:0000256" key="8">
    <source>
        <dbReference type="SAM" id="SignalP"/>
    </source>
</evidence>
<keyword evidence="10" id="KW-1185">Reference proteome</keyword>
<keyword evidence="3" id="KW-0472">Membrane</keyword>
<dbReference type="PANTHER" id="PTHR30429">
    <property type="entry name" value="D-METHIONINE-BINDING LIPOPROTEIN METQ"/>
    <property type="match status" value="1"/>
</dbReference>
<dbReference type="OrthoDB" id="9812878at2"/>
<evidence type="ECO:0000256" key="3">
    <source>
        <dbReference type="ARBA" id="ARBA00023136"/>
    </source>
</evidence>
<sequence length="269" mass="28579">MIRRSLLLSAVAVLTLAACGQGAGKKAGGEGAPLLVGATAVPHAEILEQVKPILAAEGVPIEIKVFNDYVQPNVQLAEKRLDVNYFQTKPYLDEFNTARGTTLVTVAGIHVEPLGLYSRKHKALADLPNGAQVVLPNDASNTGRALLLLQAAGLITLKDPQNPLQTVRDIATNPKGLKFQEVEAATIPRILPQVDAAVINTNYALDAGLKPKTDALQLEGADSPYVNYLVARPDNQNDPRVQALATALRSQAIKDFIASKYEGAVIPAA</sequence>
<keyword evidence="4" id="KW-0564">Palmitate</keyword>
<keyword evidence="5 6" id="KW-0449">Lipoprotein</keyword>
<dbReference type="Pfam" id="PF03180">
    <property type="entry name" value="Lipoprotein_9"/>
    <property type="match status" value="1"/>
</dbReference>
<proteinExistence type="inferred from homology"/>
<dbReference type="PIRSF" id="PIRSF002854">
    <property type="entry name" value="MetQ"/>
    <property type="match status" value="1"/>
</dbReference>
<dbReference type="PROSITE" id="PS51257">
    <property type="entry name" value="PROKAR_LIPOPROTEIN"/>
    <property type="match status" value="1"/>
</dbReference>
<keyword evidence="2 8" id="KW-0732">Signal</keyword>
<evidence type="ECO:0000256" key="2">
    <source>
        <dbReference type="ARBA" id="ARBA00022729"/>
    </source>
</evidence>
<dbReference type="Gene3D" id="3.40.190.10">
    <property type="entry name" value="Periplasmic binding protein-like II"/>
    <property type="match status" value="2"/>
</dbReference>
<evidence type="ECO:0000313" key="10">
    <source>
        <dbReference type="Proteomes" id="UP000276984"/>
    </source>
</evidence>
<gene>
    <name evidence="9" type="ORF">D8I30_12310</name>
</gene>
<dbReference type="PANTHER" id="PTHR30429:SF0">
    <property type="entry name" value="METHIONINE-BINDING LIPOPROTEIN METQ"/>
    <property type="match status" value="1"/>
</dbReference>
<dbReference type="GO" id="GO:0016020">
    <property type="term" value="C:membrane"/>
    <property type="evidence" value="ECO:0007669"/>
    <property type="project" value="UniProtKB-SubCell"/>
</dbReference>
<dbReference type="RefSeq" id="WP_121483003.1">
    <property type="nucleotide sequence ID" value="NZ_CP032707.1"/>
</dbReference>
<accession>A0A494RK68</accession>
<dbReference type="Proteomes" id="UP000276984">
    <property type="component" value="Chromosome"/>
</dbReference>
<name>A0A494RK68_9CAUL</name>
<reference evidence="9 10" key="1">
    <citation type="submission" date="2018-10" db="EMBL/GenBank/DDBJ databases">
        <title>Complete genome sequence of Brevundimonas naejangsanensis BRV3.</title>
        <authorList>
            <person name="Berrios L."/>
            <person name="Ely B."/>
        </authorList>
    </citation>
    <scope>NUCLEOTIDE SEQUENCE [LARGE SCALE GENOMIC DNA]</scope>
    <source>
        <strain evidence="9 10">BRV3</strain>
    </source>
</reference>
<feature type="chain" id="PRO_5019727383" description="Lipoprotein" evidence="8">
    <location>
        <begin position="24"/>
        <end position="269"/>
    </location>
</feature>
<dbReference type="InterPro" id="IPR004872">
    <property type="entry name" value="Lipoprotein_NlpA"/>
</dbReference>
<evidence type="ECO:0000256" key="5">
    <source>
        <dbReference type="ARBA" id="ARBA00023288"/>
    </source>
</evidence>
<evidence type="ECO:0000256" key="7">
    <source>
        <dbReference type="PIRSR" id="PIRSR002854-1"/>
    </source>
</evidence>
<dbReference type="CDD" id="cd13597">
    <property type="entry name" value="PBP2_lipoprotein_Tp32"/>
    <property type="match status" value="1"/>
</dbReference>
<evidence type="ECO:0000313" key="9">
    <source>
        <dbReference type="EMBL" id="AYG95869.1"/>
    </source>
</evidence>
<feature type="signal peptide" evidence="8">
    <location>
        <begin position="1"/>
        <end position="23"/>
    </location>
</feature>
<organism evidence="9 10">
    <name type="scientific">Brevundimonas naejangsanensis</name>
    <dbReference type="NCBI Taxonomy" id="588932"/>
    <lineage>
        <taxon>Bacteria</taxon>
        <taxon>Pseudomonadati</taxon>
        <taxon>Pseudomonadota</taxon>
        <taxon>Alphaproteobacteria</taxon>
        <taxon>Caulobacterales</taxon>
        <taxon>Caulobacteraceae</taxon>
        <taxon>Brevundimonas</taxon>
    </lineage>
</organism>
<protein>
    <recommendedName>
        <fullName evidence="6">Lipoprotein</fullName>
    </recommendedName>
</protein>
<evidence type="ECO:0000256" key="4">
    <source>
        <dbReference type="ARBA" id="ARBA00023139"/>
    </source>
</evidence>
<comment type="subcellular location">
    <subcellularLocation>
        <location evidence="1">Membrane</location>
        <topology evidence="1">Lipid-anchor</topology>
    </subcellularLocation>
</comment>
<dbReference type="EMBL" id="CP032707">
    <property type="protein sequence ID" value="AYG95869.1"/>
    <property type="molecule type" value="Genomic_DNA"/>
</dbReference>
<feature type="lipid moiety-binding region" description="S-diacylglycerol cysteine" evidence="7">
    <location>
        <position position="19"/>
    </location>
</feature>
<evidence type="ECO:0000256" key="6">
    <source>
        <dbReference type="PIRNR" id="PIRNR002854"/>
    </source>
</evidence>